<evidence type="ECO:0000313" key="5">
    <source>
        <dbReference type="EMBL" id="KAL1556850.1"/>
    </source>
</evidence>
<keyword evidence="1" id="KW-0539">Nucleus</keyword>
<accession>A0ABD1HLH1</accession>
<dbReference type="PROSITE" id="PS51156">
    <property type="entry name" value="ELM2"/>
    <property type="match status" value="1"/>
</dbReference>
<dbReference type="InterPro" id="IPR036431">
    <property type="entry name" value="ARID_dom_sf"/>
</dbReference>
<dbReference type="Proteomes" id="UP001567538">
    <property type="component" value="Unassembled WGS sequence"/>
</dbReference>
<dbReference type="SUPFAM" id="SSF46774">
    <property type="entry name" value="ARID-like"/>
    <property type="match status" value="1"/>
</dbReference>
<dbReference type="CDD" id="cd16100">
    <property type="entry name" value="ARID"/>
    <property type="match status" value="1"/>
</dbReference>
<proteinExistence type="predicted"/>
<dbReference type="AlphaFoldDB" id="A0ABD1HLH1"/>
<reference evidence="5 6" key="1">
    <citation type="submission" date="2024-06" db="EMBL/GenBank/DDBJ databases">
        <title>A chromosome level genome sequence of Diviner's sage (Salvia divinorum).</title>
        <authorList>
            <person name="Ford S.A."/>
            <person name="Ro D.-K."/>
            <person name="Ness R.W."/>
            <person name="Phillips M.A."/>
        </authorList>
    </citation>
    <scope>NUCLEOTIDE SEQUENCE [LARGE SCALE GENOMIC DNA]</scope>
    <source>
        <strain evidence="5">SAF-2024a</strain>
        <tissue evidence="5">Leaf</tissue>
    </source>
</reference>
<sequence>MVKLRDDKDGNGGGNFGDGNDIKTFRFAFDLNFQIEKYRFDSCKHRLRSLFDQVVVAFLRDKSAGYFHRPIPAFCGDGQPVDLFKLFWLVRKFGGYDSVSRNNLWGFISDECGLGRDVIASLKLVYMNYLNELDQWLQRVFSNRVLEDDHCGFIQKLDLLSRELEIRFKGMSPNKQEQLEEVATFVREANGGSHIMIDNFASSTNNAAVKIVNELNGVSRGQVDDDGDVIGSAKKLIDSITNKVLNHRETAISVMENDYESSSALENNGSCTSSKKIFKANCKKSDGFGKVPDGEERSRARLSIDDKITPKSDAGNVLASRKRKQKSHSFSGMLEWLIQAAKRSGDPSVGSAPECSKWDDRDGEFWAEALFVRDALLIKRHTSKAAGEVLQKDQQKKPRMLPSLYEDEVIYHQSTEKLRYSRRMSVIKPPSCSCCHSSAAPHSHREADVARPKEPSEAAATVVKEQPLNTNNHKSCDVPAERKVSIGPRFQAQVPQWTGTTSDSDSKWLGTRMWPPEDGKTNFTAKLDPIGKGRQHRCSCSFPESVECVRFHIAEKRLKLKQELSSLFYRWRFNLMGEEVSLSWSEKEEGIFKDNMKSYAAFSNKFWNNSWRFLPLKSREKLVSYYFNVYLVQRRSYQNRVTPRDVDSDDDEKVCGSIGGSFGHKALYIPRPSSVSCALNTEPTEFV</sequence>
<feature type="domain" description="ELM2" evidence="4">
    <location>
        <begin position="482"/>
        <end position="520"/>
    </location>
</feature>
<dbReference type="InterPro" id="IPR000949">
    <property type="entry name" value="ELM2_dom"/>
</dbReference>
<evidence type="ECO:0000259" key="4">
    <source>
        <dbReference type="PROSITE" id="PS51156"/>
    </source>
</evidence>
<name>A0ABD1HLH1_SALDI</name>
<gene>
    <name evidence="5" type="ORF">AAHA92_12417</name>
</gene>
<comment type="caution">
    <text evidence="5">The sequence shown here is derived from an EMBL/GenBank/DDBJ whole genome shotgun (WGS) entry which is preliminary data.</text>
</comment>
<dbReference type="SMART" id="SM01189">
    <property type="entry name" value="ELM2"/>
    <property type="match status" value="1"/>
</dbReference>
<evidence type="ECO:0000256" key="1">
    <source>
        <dbReference type="ARBA" id="ARBA00023242"/>
    </source>
</evidence>
<evidence type="ECO:0000259" key="3">
    <source>
        <dbReference type="PROSITE" id="PS51011"/>
    </source>
</evidence>
<organism evidence="5 6">
    <name type="scientific">Salvia divinorum</name>
    <name type="common">Maria pastora</name>
    <name type="synonym">Diviner's sage</name>
    <dbReference type="NCBI Taxonomy" id="28513"/>
    <lineage>
        <taxon>Eukaryota</taxon>
        <taxon>Viridiplantae</taxon>
        <taxon>Streptophyta</taxon>
        <taxon>Embryophyta</taxon>
        <taxon>Tracheophyta</taxon>
        <taxon>Spermatophyta</taxon>
        <taxon>Magnoliopsida</taxon>
        <taxon>eudicotyledons</taxon>
        <taxon>Gunneridae</taxon>
        <taxon>Pentapetalae</taxon>
        <taxon>asterids</taxon>
        <taxon>lamiids</taxon>
        <taxon>Lamiales</taxon>
        <taxon>Lamiaceae</taxon>
        <taxon>Nepetoideae</taxon>
        <taxon>Mentheae</taxon>
        <taxon>Salviinae</taxon>
        <taxon>Salvia</taxon>
        <taxon>Salvia subgen. Calosphace</taxon>
    </lineage>
</organism>
<dbReference type="Gene3D" id="1.10.150.60">
    <property type="entry name" value="ARID DNA-binding domain"/>
    <property type="match status" value="1"/>
</dbReference>
<feature type="domain" description="ARID" evidence="3">
    <location>
        <begin position="45"/>
        <end position="138"/>
    </location>
</feature>
<feature type="region of interest" description="Disordered" evidence="2">
    <location>
        <begin position="437"/>
        <end position="459"/>
    </location>
</feature>
<dbReference type="InterPro" id="IPR001606">
    <property type="entry name" value="ARID_dom"/>
</dbReference>
<dbReference type="PANTHER" id="PTHR46410">
    <property type="entry name" value="AT-RICH INTERACTIVE DOMAIN-CONTAINING PROTEIN 2"/>
    <property type="match status" value="1"/>
</dbReference>
<evidence type="ECO:0000313" key="6">
    <source>
        <dbReference type="Proteomes" id="UP001567538"/>
    </source>
</evidence>
<dbReference type="PANTHER" id="PTHR46410:SF20">
    <property type="entry name" value="AT-RICH INTERACTIVE DOMAIN-CONTAINING PROTEIN 2-LIKE ISOFORM X1"/>
    <property type="match status" value="1"/>
</dbReference>
<evidence type="ECO:0000256" key="2">
    <source>
        <dbReference type="SAM" id="MobiDB-lite"/>
    </source>
</evidence>
<dbReference type="Pfam" id="PF01388">
    <property type="entry name" value="ARID"/>
    <property type="match status" value="1"/>
</dbReference>
<feature type="compositionally biased region" description="Basic and acidic residues" evidence="2">
    <location>
        <begin position="443"/>
        <end position="456"/>
    </location>
</feature>
<protein>
    <submittedName>
        <fullName evidence="5">AT-rich interactive domain-containing protein 2-like</fullName>
    </submittedName>
</protein>
<dbReference type="SMART" id="SM01014">
    <property type="entry name" value="ARID"/>
    <property type="match status" value="1"/>
</dbReference>
<dbReference type="PROSITE" id="PS51011">
    <property type="entry name" value="ARID"/>
    <property type="match status" value="1"/>
</dbReference>
<dbReference type="SMART" id="SM00501">
    <property type="entry name" value="BRIGHT"/>
    <property type="match status" value="1"/>
</dbReference>
<dbReference type="EMBL" id="JBEAFC010000005">
    <property type="protein sequence ID" value="KAL1556850.1"/>
    <property type="molecule type" value="Genomic_DNA"/>
</dbReference>
<keyword evidence="6" id="KW-1185">Reference proteome</keyword>